<keyword evidence="2" id="KW-1185">Reference proteome</keyword>
<evidence type="ECO:0000313" key="1">
    <source>
        <dbReference type="EMBL" id="KAJ0018189.1"/>
    </source>
</evidence>
<sequence length="138" mass="15604">MIFLLQLIKCLSLCTTQPPSIRFLLSTFCGIFVAHWTKNFYSTVILLYNFMCSLMQIGLEIKMIILPLVPTLFILVGTLFLGVQRSNKPLLDLPPRSSIALLRLLLLSFNGFAPCLQNLVLSYRLPPLSILTMLVPFN</sequence>
<proteinExistence type="predicted"/>
<gene>
    <name evidence="1" type="ORF">Pint_11270</name>
</gene>
<reference evidence="2" key="1">
    <citation type="journal article" date="2023" name="G3 (Bethesda)">
        <title>Genome assembly and association tests identify interacting loci associated with vigor, precocity, and sex in interspecific pistachio rootstocks.</title>
        <authorList>
            <person name="Palmer W."/>
            <person name="Jacygrad E."/>
            <person name="Sagayaradj S."/>
            <person name="Cavanaugh K."/>
            <person name="Han R."/>
            <person name="Bertier L."/>
            <person name="Beede B."/>
            <person name="Kafkas S."/>
            <person name="Golino D."/>
            <person name="Preece J."/>
            <person name="Michelmore R."/>
        </authorList>
    </citation>
    <scope>NUCLEOTIDE SEQUENCE [LARGE SCALE GENOMIC DNA]</scope>
</reference>
<accession>A0ACC0XIQ2</accession>
<dbReference type="EMBL" id="CM047747">
    <property type="protein sequence ID" value="KAJ0018189.1"/>
    <property type="molecule type" value="Genomic_DNA"/>
</dbReference>
<protein>
    <submittedName>
        <fullName evidence="1">Uncharacterized protein</fullName>
    </submittedName>
</protein>
<organism evidence="1 2">
    <name type="scientific">Pistacia integerrima</name>
    <dbReference type="NCBI Taxonomy" id="434235"/>
    <lineage>
        <taxon>Eukaryota</taxon>
        <taxon>Viridiplantae</taxon>
        <taxon>Streptophyta</taxon>
        <taxon>Embryophyta</taxon>
        <taxon>Tracheophyta</taxon>
        <taxon>Spermatophyta</taxon>
        <taxon>Magnoliopsida</taxon>
        <taxon>eudicotyledons</taxon>
        <taxon>Gunneridae</taxon>
        <taxon>Pentapetalae</taxon>
        <taxon>rosids</taxon>
        <taxon>malvids</taxon>
        <taxon>Sapindales</taxon>
        <taxon>Anacardiaceae</taxon>
        <taxon>Pistacia</taxon>
    </lineage>
</organism>
<dbReference type="Proteomes" id="UP001163603">
    <property type="component" value="Chromosome 12"/>
</dbReference>
<comment type="caution">
    <text evidence="1">The sequence shown here is derived from an EMBL/GenBank/DDBJ whole genome shotgun (WGS) entry which is preliminary data.</text>
</comment>
<evidence type="ECO:0000313" key="2">
    <source>
        <dbReference type="Proteomes" id="UP001163603"/>
    </source>
</evidence>
<name>A0ACC0XIQ2_9ROSI</name>